<dbReference type="Proteomes" id="UP000586918">
    <property type="component" value="Unassembled WGS sequence"/>
</dbReference>
<protein>
    <submittedName>
        <fullName evidence="2">DUF4192 domain-containing protein</fullName>
    </submittedName>
</protein>
<accession>A0A848DCK5</accession>
<evidence type="ECO:0000256" key="1">
    <source>
        <dbReference type="SAM" id="MobiDB-lite"/>
    </source>
</evidence>
<evidence type="ECO:0000313" key="3">
    <source>
        <dbReference type="Proteomes" id="UP000586918"/>
    </source>
</evidence>
<reference evidence="2 3" key="1">
    <citation type="submission" date="2020-04" db="EMBL/GenBank/DDBJ databases">
        <authorList>
            <person name="Klaysubun C."/>
            <person name="Duangmal K."/>
            <person name="Lipun K."/>
        </authorList>
    </citation>
    <scope>NUCLEOTIDE SEQUENCE [LARGE SCALE GENOMIC DNA]</scope>
    <source>
        <strain evidence="2 3">DSM 45300</strain>
    </source>
</reference>
<dbReference type="AlphaFoldDB" id="A0A848DCK5"/>
<dbReference type="RefSeq" id="WP_169409817.1">
    <property type="nucleotide sequence ID" value="NZ_JAAXKZ010000003.1"/>
</dbReference>
<evidence type="ECO:0000313" key="2">
    <source>
        <dbReference type="EMBL" id="NMH90323.1"/>
    </source>
</evidence>
<feature type="region of interest" description="Disordered" evidence="1">
    <location>
        <begin position="1"/>
        <end position="20"/>
    </location>
</feature>
<dbReference type="Pfam" id="PF13830">
    <property type="entry name" value="DUF4192"/>
    <property type="match status" value="1"/>
</dbReference>
<name>A0A848DCK5_9PSEU</name>
<sequence>MASRGTPDPSSTRPVAGPLTARVRDPGELVAVVPVLLGFHPRDSLVVIGTGGTSGRRVGLTLRVDLPPPDDAALVCRAAADSILAGEPRGAAVIVLGGGPGGGPGLPRSDVAAAMSAAIAGVGVGVHSAVWARDTSEGAPWACYDACGCTGSLPDPACTPVAAAAVSAGQVIYPDRSELTRQVAPADPQRLRRRDALLDRALDAALEDADPGALPGPDQPAAHVTALERALEATAAGRLVVDDDMVLALTAALRVPAVRDLALAGCDGPRAAAAEQLWAALTRETPDPEAAEPATLLAVAALLRGDGALANVALDRAQQAWPGHRFSEMLGEAVARGLGPEQLRCWLREGAAPGPAGFTRLARGRQAARRRAVSARRRGAR</sequence>
<proteinExistence type="predicted"/>
<dbReference type="EMBL" id="JAAXKZ010000003">
    <property type="protein sequence ID" value="NMH90323.1"/>
    <property type="molecule type" value="Genomic_DNA"/>
</dbReference>
<organism evidence="2 3">
    <name type="scientific">Pseudonocardia bannensis</name>
    <dbReference type="NCBI Taxonomy" id="630973"/>
    <lineage>
        <taxon>Bacteria</taxon>
        <taxon>Bacillati</taxon>
        <taxon>Actinomycetota</taxon>
        <taxon>Actinomycetes</taxon>
        <taxon>Pseudonocardiales</taxon>
        <taxon>Pseudonocardiaceae</taxon>
        <taxon>Pseudonocardia</taxon>
    </lineage>
</organism>
<gene>
    <name evidence="2" type="ORF">HF519_01675</name>
</gene>
<dbReference type="InterPro" id="IPR025447">
    <property type="entry name" value="DUF4192"/>
</dbReference>
<keyword evidence="3" id="KW-1185">Reference proteome</keyword>
<comment type="caution">
    <text evidence="2">The sequence shown here is derived from an EMBL/GenBank/DDBJ whole genome shotgun (WGS) entry which is preliminary data.</text>
</comment>